<proteinExistence type="predicted"/>
<feature type="region of interest" description="Disordered" evidence="7">
    <location>
        <begin position="1764"/>
        <end position="1801"/>
    </location>
</feature>
<dbReference type="WBParaSite" id="TMUE_3000011857.1">
    <property type="protein sequence ID" value="TMUE_3000011857.1"/>
    <property type="gene ID" value="WBGene00292267"/>
</dbReference>
<feature type="compositionally biased region" description="Low complexity" evidence="7">
    <location>
        <begin position="1940"/>
        <end position="1968"/>
    </location>
</feature>
<feature type="repeat" description="ANK" evidence="4">
    <location>
        <begin position="1161"/>
        <end position="1193"/>
    </location>
</feature>
<feature type="compositionally biased region" description="Polar residues" evidence="7">
    <location>
        <begin position="1698"/>
        <end position="1708"/>
    </location>
</feature>
<feature type="repeat" description="ANK" evidence="4">
    <location>
        <begin position="1297"/>
        <end position="1329"/>
    </location>
</feature>
<evidence type="ECO:0000313" key="10">
    <source>
        <dbReference type="WBParaSite" id="TMUE_3000011857.1"/>
    </source>
</evidence>
<feature type="domain" description="K Homology" evidence="8">
    <location>
        <begin position="1808"/>
        <end position="1878"/>
    </location>
</feature>
<dbReference type="SMART" id="SM00248">
    <property type="entry name" value="ANK"/>
    <property type="match status" value="24"/>
</dbReference>
<keyword evidence="3 6" id="KW-0175">Coiled coil</keyword>
<feature type="repeat" description="ANK" evidence="4">
    <location>
        <begin position="372"/>
        <end position="404"/>
    </location>
</feature>
<keyword evidence="2 4" id="KW-0040">ANK repeat</keyword>
<feature type="compositionally biased region" description="Low complexity" evidence="7">
    <location>
        <begin position="1603"/>
        <end position="1616"/>
    </location>
</feature>
<dbReference type="Gene3D" id="1.25.40.20">
    <property type="entry name" value="Ankyrin repeat-containing domain"/>
    <property type="match status" value="6"/>
</dbReference>
<dbReference type="Pfam" id="PF00013">
    <property type="entry name" value="KH_1"/>
    <property type="match status" value="1"/>
</dbReference>
<sequence length="2500" mass="265210">MSMGDECGAADGSEKELDSVCCDRIRDSDQRSSSAGQMEKKCISVSAASDTPRGINSARTSSSTASSPSEMIQQPDFRSMRDMPSNLSLFLDHATVAVNRMSNEERKLFYDGYAAGIAALEPYADMLAPDLEEGVSVLSLAASAGYCDLVQVLLSSMRMCPDERGTKGDCTPLMEAASAGHTDIVRCLIEHGADVNAHSSVGNTPLIYACAAGHEEAVRVLLDGGADVDLCNDNGQSPLMEAAAAGHLGIAKLLVEHGARVNFVCTDLKVGLETPLTLACYKGHTEMVDFLLKAGSESYSPGRDEELHTALMEASMDGHVEVATLLLEAGAQVNLAADTFESPLTLAACGGHVELAKLLLSKGARLEEINDEGYTPLMEAAREGHLDVVRLLVEHGSDVNMLTDETGETALTLAAAGNFRDIVAYLLSKGAIIELGACTPLMEAAQEGNYETLSYLLSSGANVHAVTTANETALSYAAESGHTKICEALLAAGAVLEHPGDTGRTPLMKAAAAGHRETVEFLLRKGANPNLCTTDNDHNALSLACINCHIPVVDLLLQNGADPKLRLKDGSTCFIEAAKSGQTRVVQYLLDWPESSGSSIQYSSCCVIPPPPTIIHGVPPVSDAEVAAAINNGLLLPPFTMPSSGEAVQAILANGSCTTTMMTANTISRGVPLVVTPLTDYVGTIPTGSLPPYNIPNLAVAHEGAMYCPGVPQMDGKKMKNLCATLSRAANGDDPTATDLKLMQETLKLQLQESTCHFGGTGQSKSTATEEGESGCKSVKSRKAELDAAVRELEQLKKTQKMYENLKKMLGTHKSCANVTAAFCDRDCGCFAPETVVPDCKHLYETPCYRQFMIDSMDANMAVTSAADISTMPKMELYPASADGQTDSSQIQFLHQHVNVVLPVAHSCPGQQQSLSCNLVASKEDNIGFTPTVSVAMVSVTASEAAAIYRNNSRFGFSGNVMPLEGVPAPASGIVPANCAVANGEKLYIPVQLAQQDVNSAMFHGFSAGAIPTLGSLPQGVIPVQTTPAGTVVAVPTVAVNNVNALPLFTSRALATSVVTNTITTKTAVSGQTAVTEADNKSTQTPCIFLSQPTNNDCTKNDDDPALAKPNVPPRPFAQDLELETEGNHDTALTLAVAAGHDELVTFLLQRGANIEHRDKKGYTPLIVAVNSGNQKVIELLIANGANLEAQTDRTKETALSIACQIGRRDVAEILLKHNANKEHRNVSDYTPLCLAAAGGCTDVMELLLQHGAEINSRSGSKLGISPLMLAAMNGNAAAVKFLIDHGADINAQIETNRNTALTLACFQGKPDVVRILVEHRANVEHRAKTGLTPLMEAASGGFVEVGHVLLQAGADPNCTPVPSSRDTCLTIAADKGHNSFVDLLLQYTNQVDCRTKKGYTALWLAAHGGHQECVYSLIEAGADVDMPDNRRITPLMAAFRRGHIEVVKCLVDHVTQFPSDQDLARYHLSITDKEVKQKCAMAVGIITLAKDRQAQMANKVAAGLLMEIEQEQQIAETRRQAKLRKKEKNRQKRLKKKAAAQQQQSQETTTNGDEELEDDDDEGKAVTRSESNDSLTAQSAATKVAAEERFSEEREPRRTVNSSQSSSRLSSYSISPERRSCQATSIRAPAQLQVEDDNESQRVPNCADTHSEDAASKSSEADFIPVLSHDNRVRSSQVIERKIRRRRLRRPRLNEPIVQTKNQTVQKSARHSSSAISTSLSNTAGAANRQMPLLSANSRLLGGKASNEATSYSKSFRNLARDEVAAPCDGGGGDSSRSVRSKTVHQSRSREETQDSSNGTLTWREVRRQPHKLFVSAQAIARVIGRGGQNINAIREASGAHIEVEKQQRGQADRLVTIKGSSEATKQAVYMINGLINEPESHVNTIINKVRSKDRKALESFAHAKPSGSSSSTSNGGSSRSSTKADKGGGGFPEVTLWVPTTTTASSATPTKSAVTTSTPPATSSTVSGISFVSNGSTNAWTQKPSVQTPKMNYASVAASSPMPAGTNSAGQMLKVENDGGMFVDQNSPAACRNKSNRFRSSTDVQWGYSGRGDVLSGLKANNNETHLSTNDWAGGTTGPLCSEKQTDLSAAKTTAEPISLSIASNGTMLSYPYSTGVNYPSGPLSAVSQKGAVSYPNPVDVDNNGRHSAGGNSIALSSQGFCSPSAVQRPASATASIESGALLGGRLKQVEHTLNSADFASDTLSHETTYPMPIGGERRLKSSAGGASSGNPAATKATTMCTQSQSALTSVESTASSLMSELFLSHCDQPWNVDRPTENGCKDGEKTDWSIPFGGGSRFSTEWSSITPFDSNVSSRPFGFDYSSGSNSGPIETADVLHQQTMAYGSSSLQHQQQPHHHAPLPPPPVSGPPLIPPPPYFSPNIPPPPVMPTRIKFVPPGYINGSGYPGESMPPSARNLAMGFGYCPPPVLPSRPPSDVWSGPARRIGGHLPSNNGDWKISNGSAVPHGPPMPPPPHAQHPPPSAPPPNGSWGGWNSLPM</sequence>
<feature type="region of interest" description="Disordered" evidence="7">
    <location>
        <begin position="1691"/>
        <end position="1724"/>
    </location>
</feature>
<evidence type="ECO:0000259" key="8">
    <source>
        <dbReference type="SMART" id="SM00322"/>
    </source>
</evidence>
<feature type="repeat" description="ANK" evidence="4">
    <location>
        <begin position="1263"/>
        <end position="1295"/>
    </location>
</feature>
<feature type="repeat" description="ANK" evidence="4">
    <location>
        <begin position="1195"/>
        <end position="1227"/>
    </location>
</feature>
<feature type="repeat" description="ANK" evidence="4">
    <location>
        <begin position="234"/>
        <end position="266"/>
    </location>
</feature>
<dbReference type="Proteomes" id="UP000046395">
    <property type="component" value="Unassembled WGS sequence"/>
</dbReference>
<dbReference type="FunFam" id="1.25.40.20:FF:000131">
    <property type="entry name" value="ankyrin repeat domain-containing protein 17 isoform X1"/>
    <property type="match status" value="1"/>
</dbReference>
<evidence type="ECO:0000256" key="1">
    <source>
        <dbReference type="ARBA" id="ARBA00022737"/>
    </source>
</evidence>
<feature type="region of interest" description="Disordered" evidence="7">
    <location>
        <begin position="27"/>
        <end position="72"/>
    </location>
</feature>
<dbReference type="Pfam" id="PF00023">
    <property type="entry name" value="Ank"/>
    <property type="match status" value="2"/>
</dbReference>
<feature type="compositionally biased region" description="Low complexity" evidence="7">
    <location>
        <begin position="1908"/>
        <end position="1923"/>
    </location>
</feature>
<feature type="compositionally biased region" description="Basic and acidic residues" evidence="7">
    <location>
        <begin position="1586"/>
        <end position="1599"/>
    </location>
</feature>
<feature type="compositionally biased region" description="Low complexity" evidence="7">
    <location>
        <begin position="2224"/>
        <end position="2236"/>
    </location>
</feature>
<evidence type="ECO:0000256" key="6">
    <source>
        <dbReference type="SAM" id="Coils"/>
    </source>
</evidence>
<dbReference type="InterPro" id="IPR004088">
    <property type="entry name" value="KH_dom_type_1"/>
</dbReference>
<dbReference type="Pfam" id="PF13637">
    <property type="entry name" value="Ank_4"/>
    <property type="match status" value="1"/>
</dbReference>
<dbReference type="SMART" id="SM00322">
    <property type="entry name" value="KH"/>
    <property type="match status" value="1"/>
</dbReference>
<feature type="compositionally biased region" description="Low complexity" evidence="7">
    <location>
        <begin position="1712"/>
        <end position="1722"/>
    </location>
</feature>
<reference evidence="10" key="1">
    <citation type="submission" date="2019-12" db="UniProtKB">
        <authorList>
            <consortium name="WormBaseParasite"/>
        </authorList>
    </citation>
    <scope>IDENTIFICATION</scope>
</reference>
<dbReference type="GO" id="GO:0003723">
    <property type="term" value="F:RNA binding"/>
    <property type="evidence" value="ECO:0007669"/>
    <property type="project" value="UniProtKB-UniRule"/>
</dbReference>
<dbReference type="PANTHER" id="PTHR23206:SF8">
    <property type="entry name" value="ANKYRIN REPEAT AND KH DOMAIN-CONTAINING 1"/>
    <property type="match status" value="1"/>
</dbReference>
<feature type="repeat" description="ANK" evidence="4">
    <location>
        <begin position="406"/>
        <end position="431"/>
    </location>
</feature>
<protein>
    <submittedName>
        <fullName evidence="10">ANK_REP_REGION domain-containing protein</fullName>
    </submittedName>
</protein>
<feature type="repeat" description="ANK" evidence="4">
    <location>
        <begin position="306"/>
        <end position="338"/>
    </location>
</feature>
<dbReference type="PRINTS" id="PR01415">
    <property type="entry name" value="ANKYRIN"/>
</dbReference>
<organism evidence="9 10">
    <name type="scientific">Trichuris muris</name>
    <name type="common">Mouse whipworm</name>
    <dbReference type="NCBI Taxonomy" id="70415"/>
    <lineage>
        <taxon>Eukaryota</taxon>
        <taxon>Metazoa</taxon>
        <taxon>Ecdysozoa</taxon>
        <taxon>Nematoda</taxon>
        <taxon>Enoplea</taxon>
        <taxon>Dorylaimia</taxon>
        <taxon>Trichinellida</taxon>
        <taxon>Trichuridae</taxon>
        <taxon>Trichuris</taxon>
    </lineage>
</organism>
<feature type="region of interest" description="Disordered" evidence="7">
    <location>
        <begin position="1901"/>
        <end position="1968"/>
    </location>
</feature>
<dbReference type="InterPro" id="IPR051631">
    <property type="entry name" value="Ankyrin-KH/SAM_domain"/>
</dbReference>
<feature type="repeat" description="ANK" evidence="4">
    <location>
        <begin position="201"/>
        <end position="233"/>
    </location>
</feature>
<feature type="repeat" description="ANK" evidence="4">
    <location>
        <begin position="339"/>
        <end position="371"/>
    </location>
</feature>
<keyword evidence="5" id="KW-0694">RNA-binding</keyword>
<dbReference type="InterPro" id="IPR004087">
    <property type="entry name" value="KH_dom"/>
</dbReference>
<keyword evidence="9" id="KW-1185">Reference proteome</keyword>
<dbReference type="GO" id="GO:0045087">
    <property type="term" value="P:innate immune response"/>
    <property type="evidence" value="ECO:0007669"/>
    <property type="project" value="TreeGrafter"/>
</dbReference>
<feature type="region of interest" description="Disordered" evidence="7">
    <location>
        <begin position="2435"/>
        <end position="2500"/>
    </location>
</feature>
<accession>A0A5S6QY69</accession>
<dbReference type="PROSITE" id="PS50088">
    <property type="entry name" value="ANK_REPEAT"/>
    <property type="match status" value="19"/>
</dbReference>
<feature type="repeat" description="ANK" evidence="4">
    <location>
        <begin position="436"/>
        <end position="468"/>
    </location>
</feature>
<dbReference type="Pfam" id="PF12796">
    <property type="entry name" value="Ank_2"/>
    <property type="match status" value="8"/>
</dbReference>
<feature type="compositionally biased region" description="Low complexity" evidence="7">
    <location>
        <begin position="57"/>
        <end position="69"/>
    </location>
</feature>
<dbReference type="STRING" id="70415.A0A5S6QY69"/>
<feature type="compositionally biased region" description="Polar residues" evidence="7">
    <location>
        <begin position="1573"/>
        <end position="1582"/>
    </location>
</feature>
<feature type="repeat" description="ANK" evidence="4">
    <location>
        <begin position="502"/>
        <end position="534"/>
    </location>
</feature>
<dbReference type="Gene3D" id="3.30.1370.10">
    <property type="entry name" value="K Homology domain, type 1"/>
    <property type="match status" value="1"/>
</dbReference>
<dbReference type="SUPFAM" id="SSF54791">
    <property type="entry name" value="Eukaryotic type KH-domain (KH-domain type I)"/>
    <property type="match status" value="1"/>
</dbReference>
<evidence type="ECO:0000256" key="3">
    <source>
        <dbReference type="ARBA" id="ARBA00023054"/>
    </source>
</evidence>
<feature type="repeat" description="ANK" evidence="4">
    <location>
        <begin position="1398"/>
        <end position="1430"/>
    </location>
</feature>
<feature type="compositionally biased region" description="Acidic residues" evidence="7">
    <location>
        <begin position="1553"/>
        <end position="1563"/>
    </location>
</feature>
<feature type="compositionally biased region" description="Basic residues" evidence="7">
    <location>
        <begin position="1521"/>
        <end position="1539"/>
    </location>
</feature>
<dbReference type="CDD" id="cd22404">
    <property type="entry name" value="KH-I_MASK"/>
    <property type="match status" value="1"/>
</dbReference>
<dbReference type="PROSITE" id="PS50084">
    <property type="entry name" value="KH_TYPE_1"/>
    <property type="match status" value="1"/>
</dbReference>
<feature type="repeat" description="ANK" evidence="4">
    <location>
        <begin position="271"/>
        <end position="303"/>
    </location>
</feature>
<feature type="region of interest" description="Disordered" evidence="7">
    <location>
        <begin position="2208"/>
        <end position="2240"/>
    </location>
</feature>
<evidence type="ECO:0000256" key="4">
    <source>
        <dbReference type="PROSITE-ProRule" id="PRU00023"/>
    </source>
</evidence>
<feature type="repeat" description="ANK" evidence="4">
    <location>
        <begin position="1330"/>
        <end position="1362"/>
    </location>
</feature>
<name>A0A5S6QY69_TRIMR</name>
<dbReference type="PANTHER" id="PTHR23206">
    <property type="entry name" value="MASK PROTEIN"/>
    <property type="match status" value="1"/>
</dbReference>
<dbReference type="SUPFAM" id="SSF48403">
    <property type="entry name" value="Ankyrin repeat"/>
    <property type="match status" value="3"/>
</dbReference>
<keyword evidence="1" id="KW-0677">Repeat</keyword>
<dbReference type="InterPro" id="IPR002110">
    <property type="entry name" value="Ankyrin_rpt"/>
</dbReference>
<feature type="compositionally biased region" description="Pro residues" evidence="7">
    <location>
        <begin position="2468"/>
        <end position="2489"/>
    </location>
</feature>
<feature type="region of interest" description="Disordered" evidence="7">
    <location>
        <begin position="1520"/>
        <end position="1659"/>
    </location>
</feature>
<feature type="repeat" description="ANK" evidence="4">
    <location>
        <begin position="1228"/>
        <end position="1260"/>
    </location>
</feature>
<feature type="compositionally biased region" description="Pro residues" evidence="7">
    <location>
        <begin position="2362"/>
        <end position="2377"/>
    </location>
</feature>
<feature type="region of interest" description="Disordered" evidence="7">
    <location>
        <begin position="2347"/>
        <end position="2377"/>
    </location>
</feature>
<dbReference type="InterPro" id="IPR036612">
    <property type="entry name" value="KH_dom_type_1_sf"/>
</dbReference>
<feature type="coiled-coil region" evidence="6">
    <location>
        <begin position="776"/>
        <end position="809"/>
    </location>
</feature>
<evidence type="ECO:0000256" key="2">
    <source>
        <dbReference type="ARBA" id="ARBA00023043"/>
    </source>
</evidence>
<evidence type="ECO:0000313" key="9">
    <source>
        <dbReference type="Proteomes" id="UP000046395"/>
    </source>
</evidence>
<dbReference type="InterPro" id="IPR047373">
    <property type="entry name" value="KH-I_MASK"/>
</dbReference>
<dbReference type="GO" id="GO:0005737">
    <property type="term" value="C:cytoplasm"/>
    <property type="evidence" value="ECO:0007669"/>
    <property type="project" value="TreeGrafter"/>
</dbReference>
<feature type="repeat" description="ANK" evidence="4">
    <location>
        <begin position="536"/>
        <end position="568"/>
    </location>
</feature>
<dbReference type="PROSITE" id="PS50297">
    <property type="entry name" value="ANK_REP_REGION"/>
    <property type="match status" value="16"/>
</dbReference>
<feature type="repeat" description="ANK" evidence="4">
    <location>
        <begin position="168"/>
        <end position="200"/>
    </location>
</feature>
<feature type="repeat" description="ANK" evidence="4">
    <location>
        <begin position="1128"/>
        <end position="1160"/>
    </location>
</feature>
<dbReference type="InterPro" id="IPR036770">
    <property type="entry name" value="Ankyrin_rpt-contain_sf"/>
</dbReference>
<evidence type="ECO:0000256" key="5">
    <source>
        <dbReference type="PROSITE-ProRule" id="PRU00117"/>
    </source>
</evidence>
<evidence type="ECO:0000256" key="7">
    <source>
        <dbReference type="SAM" id="MobiDB-lite"/>
    </source>
</evidence>